<evidence type="ECO:0000313" key="3">
    <source>
        <dbReference type="Proteomes" id="UP000638560"/>
    </source>
</evidence>
<sequence length="466" mass="50050">MTGSPRRARQACVALALAAAVLAVTAPAALAGPLPEPALPPALAPLNAAYETVACDPNGPTANDATLATTLNSQLRSDMKGYMSAYRVSCAREVVEAVQTRGLASRAAVIAIATVIVETHLQNISVEVDHDSLGLFQQRASWGTRAERLNPTWATNAFLSKMLRLYPDNTWATAPIGEVCQAVQVSAYPDRYQVQASDAQIIVNALWNPPAPAYALSGDWFDTGEFTPAVVLRAGSVWEWHLRRSQTGGVADVSFRYGDAHMVPVAGDWDGDGAWTPGAVANENNSRRWHLKNSLSGGVADVSFLYGGKDNIPVVGDWDGNRTSTPGVVSKDGGAWKWELRNANSGGGVSHTLRYGNSNTWPVTGDWDGNGSWTPAVVDDTDGPRRWYLKNDLGTDGLADVQFGYGSHGTYPVPGNWNAATPATEPGIVQNFENRVRRWHLKHSVSGGVADEYFDYGDDAPNPYPF</sequence>
<feature type="signal peptide" evidence="1">
    <location>
        <begin position="1"/>
        <end position="31"/>
    </location>
</feature>
<gene>
    <name evidence="2" type="ORF">I0C86_30255</name>
</gene>
<dbReference type="InterPro" id="IPR006311">
    <property type="entry name" value="TAT_signal"/>
</dbReference>
<reference evidence="2 3" key="1">
    <citation type="submission" date="2020-11" db="EMBL/GenBank/DDBJ databases">
        <title>A novel isolate from a Black sea contaminated sediment with potential to produce alkanes: Plantactinospora alkalitolerans sp. nov.</title>
        <authorList>
            <person name="Carro L."/>
            <person name="Veyisoglu A."/>
            <person name="Guven K."/>
            <person name="Schumann P."/>
            <person name="Klenk H.-P."/>
            <person name="Sahin N."/>
        </authorList>
    </citation>
    <scope>NUCLEOTIDE SEQUENCE [LARGE SCALE GENOMIC DNA]</scope>
    <source>
        <strain evidence="2 3">S1510</strain>
    </source>
</reference>
<accession>A0ABS0H431</accession>
<dbReference type="EMBL" id="JADPUN010000260">
    <property type="protein sequence ID" value="MBF9133213.1"/>
    <property type="molecule type" value="Genomic_DNA"/>
</dbReference>
<dbReference type="PROSITE" id="PS51318">
    <property type="entry name" value="TAT"/>
    <property type="match status" value="1"/>
</dbReference>
<evidence type="ECO:0000313" key="2">
    <source>
        <dbReference type="EMBL" id="MBF9133213.1"/>
    </source>
</evidence>
<comment type="caution">
    <text evidence="2">The sequence shown here is derived from an EMBL/GenBank/DDBJ whole genome shotgun (WGS) entry which is preliminary data.</text>
</comment>
<keyword evidence="3" id="KW-1185">Reference proteome</keyword>
<feature type="chain" id="PRO_5045990897" evidence="1">
    <location>
        <begin position="32"/>
        <end position="466"/>
    </location>
</feature>
<protein>
    <submittedName>
        <fullName evidence="2">Uncharacterized protein</fullName>
    </submittedName>
</protein>
<organism evidence="2 3">
    <name type="scientific">Plantactinospora alkalitolerans</name>
    <dbReference type="NCBI Taxonomy" id="2789879"/>
    <lineage>
        <taxon>Bacteria</taxon>
        <taxon>Bacillati</taxon>
        <taxon>Actinomycetota</taxon>
        <taxon>Actinomycetes</taxon>
        <taxon>Micromonosporales</taxon>
        <taxon>Micromonosporaceae</taxon>
        <taxon>Plantactinospora</taxon>
    </lineage>
</organism>
<evidence type="ECO:0000256" key="1">
    <source>
        <dbReference type="SAM" id="SignalP"/>
    </source>
</evidence>
<keyword evidence="1" id="KW-0732">Signal</keyword>
<dbReference type="RefSeq" id="WP_196204716.1">
    <property type="nucleotide sequence ID" value="NZ_JADPUN010000260.1"/>
</dbReference>
<name>A0ABS0H431_9ACTN</name>
<dbReference type="Proteomes" id="UP000638560">
    <property type="component" value="Unassembled WGS sequence"/>
</dbReference>
<proteinExistence type="predicted"/>